<evidence type="ECO:0000256" key="1">
    <source>
        <dbReference type="ARBA" id="ARBA00022598"/>
    </source>
</evidence>
<dbReference type="PROSITE" id="PS00455">
    <property type="entry name" value="AMP_BINDING"/>
    <property type="match status" value="1"/>
</dbReference>
<name>A0A6B1D6N9_9CHLR</name>
<dbReference type="InterPro" id="IPR045851">
    <property type="entry name" value="AMP-bd_C_sf"/>
</dbReference>
<dbReference type="Gene3D" id="3.30.300.30">
    <property type="match status" value="1"/>
</dbReference>
<dbReference type="PANTHER" id="PTHR43272">
    <property type="entry name" value="LONG-CHAIN-FATTY-ACID--COA LIGASE"/>
    <property type="match status" value="1"/>
</dbReference>
<dbReference type="GO" id="GO:0016020">
    <property type="term" value="C:membrane"/>
    <property type="evidence" value="ECO:0007669"/>
    <property type="project" value="TreeGrafter"/>
</dbReference>
<evidence type="ECO:0000259" key="6">
    <source>
        <dbReference type="Pfam" id="PF00501"/>
    </source>
</evidence>
<dbReference type="Pfam" id="PF23562">
    <property type="entry name" value="AMP-binding_C_3"/>
    <property type="match status" value="1"/>
</dbReference>
<gene>
    <name evidence="7" type="ORF">F4X14_10025</name>
</gene>
<dbReference type="InterPro" id="IPR042099">
    <property type="entry name" value="ANL_N_sf"/>
</dbReference>
<dbReference type="Pfam" id="PF00501">
    <property type="entry name" value="AMP-binding"/>
    <property type="match status" value="1"/>
</dbReference>
<protein>
    <recommendedName>
        <fullName evidence="5">Acyl-CoA synthetase</fullName>
    </recommendedName>
</protein>
<evidence type="ECO:0000256" key="2">
    <source>
        <dbReference type="ARBA" id="ARBA00022832"/>
    </source>
</evidence>
<feature type="domain" description="AMP-dependent synthetase/ligase" evidence="6">
    <location>
        <begin position="17"/>
        <end position="433"/>
    </location>
</feature>
<dbReference type="InterPro" id="IPR020845">
    <property type="entry name" value="AMP-binding_CS"/>
</dbReference>
<evidence type="ECO:0000313" key="7">
    <source>
        <dbReference type="EMBL" id="MYC95298.1"/>
    </source>
</evidence>
<proteinExistence type="predicted"/>
<dbReference type="EMBL" id="VXMH01000051">
    <property type="protein sequence ID" value="MYC95298.1"/>
    <property type="molecule type" value="Genomic_DNA"/>
</dbReference>
<dbReference type="InterPro" id="IPR000873">
    <property type="entry name" value="AMP-dep_synth/lig_dom"/>
</dbReference>
<accession>A0A6B1D6N9</accession>
<dbReference type="SUPFAM" id="SSF56801">
    <property type="entry name" value="Acetyl-CoA synthetase-like"/>
    <property type="match status" value="1"/>
</dbReference>
<evidence type="ECO:0000256" key="3">
    <source>
        <dbReference type="ARBA" id="ARBA00023098"/>
    </source>
</evidence>
<keyword evidence="3" id="KW-0443">Lipid metabolism</keyword>
<comment type="catalytic activity">
    <reaction evidence="4">
        <text>a long-chain fatty acid + ATP + CoA = a long-chain fatty acyl-CoA + AMP + diphosphate</text>
        <dbReference type="Rhea" id="RHEA:15421"/>
        <dbReference type="ChEBI" id="CHEBI:30616"/>
        <dbReference type="ChEBI" id="CHEBI:33019"/>
        <dbReference type="ChEBI" id="CHEBI:57287"/>
        <dbReference type="ChEBI" id="CHEBI:57560"/>
        <dbReference type="ChEBI" id="CHEBI:83139"/>
        <dbReference type="ChEBI" id="CHEBI:456215"/>
        <dbReference type="EC" id="6.2.1.3"/>
    </reaction>
    <physiologicalReaction direction="left-to-right" evidence="4">
        <dbReference type="Rhea" id="RHEA:15422"/>
    </physiologicalReaction>
</comment>
<reference evidence="7" key="1">
    <citation type="submission" date="2019-09" db="EMBL/GenBank/DDBJ databases">
        <title>Characterisation of the sponge microbiome using genome-centric metagenomics.</title>
        <authorList>
            <person name="Engelberts J.P."/>
            <person name="Robbins S.J."/>
            <person name="De Goeij J.M."/>
            <person name="Aranda M."/>
            <person name="Bell S.C."/>
            <person name="Webster N.S."/>
        </authorList>
    </citation>
    <scope>NUCLEOTIDE SEQUENCE</scope>
    <source>
        <strain evidence="7">SB0661_bin_32</strain>
    </source>
</reference>
<dbReference type="PANTHER" id="PTHR43272:SF32">
    <property type="entry name" value="AMP-DEPENDENT SYNTHETASE_LIGASE DOMAIN-CONTAINING PROTEIN"/>
    <property type="match status" value="1"/>
</dbReference>
<dbReference type="GO" id="GO:0004467">
    <property type="term" value="F:long-chain fatty acid-CoA ligase activity"/>
    <property type="evidence" value="ECO:0007669"/>
    <property type="project" value="UniProtKB-EC"/>
</dbReference>
<dbReference type="AlphaFoldDB" id="A0A6B1D6N9"/>
<evidence type="ECO:0000256" key="5">
    <source>
        <dbReference type="ARBA" id="ARBA00032875"/>
    </source>
</evidence>
<comment type="caution">
    <text evidence="7">The sequence shown here is derived from an EMBL/GenBank/DDBJ whole genome shotgun (WGS) entry which is preliminary data.</text>
</comment>
<evidence type="ECO:0000256" key="4">
    <source>
        <dbReference type="ARBA" id="ARBA00024484"/>
    </source>
</evidence>
<sequence>MAGVDRLETVPQHFLRQVEARGAGEVALRQKEFGIWREFSWRESCEQVRNFGLGLRTLGLARGDHVATIGDNDRQYLWAYLGLQAVGGVQVGLFTDATADEAAYIIDHSDARFVLAQDQEQVDKMLAIREQIPKVERVVYWDERGLWEYEDPWLAACDEVCRRGEKLAAEEPSRFEEEVAQGRGDDLAILCYTSGTTGRPKGAMLSHENILRSNEAFTQVDALYDSDNHVSLLPLGWIAEHAWGVAPHCVHGMVMNFPESLETVRENVREIAPQRVLYNSRLWDALLGTVQVRMAESSWINRKLYELFLPVGQRLADRKLAGEAVSPGLRLAYRIGDWCLFHPLRDKLGFTRLRAAYTAGGALSPDAMRFFHALGINLKQIYGLTEVTGSGTIHWDGDIKFASVGRPGGGVSVRTDEDGEIRIGGPTVFQGYYNNAEATAEAIVEEDGVRWFRTGDAGHIDEDGHLIYLDRMKDMITLANGERYAPQFIEGRLKFSPHILDVMAVGGPAQEYVTALVIINFDNVGSWAERQSIAFTTFADLAQKAEVCELIRQAVDHVNREMPPSSRVRRFVLLPKEFDADESEMTRSRKLRRDVLYTRYAEMIEAMYAGQERIHVQTAVRYQDGSEGAVETTLRIVESSDSEVAPGNRH</sequence>
<dbReference type="Gene3D" id="3.40.50.12780">
    <property type="entry name" value="N-terminal domain of ligase-like"/>
    <property type="match status" value="1"/>
</dbReference>
<organism evidence="7">
    <name type="scientific">Caldilineaceae bacterium SB0661_bin_32</name>
    <dbReference type="NCBI Taxonomy" id="2605255"/>
    <lineage>
        <taxon>Bacteria</taxon>
        <taxon>Bacillati</taxon>
        <taxon>Chloroflexota</taxon>
        <taxon>Caldilineae</taxon>
        <taxon>Caldilineales</taxon>
        <taxon>Caldilineaceae</taxon>
    </lineage>
</organism>
<keyword evidence="2" id="KW-0276">Fatty acid metabolism</keyword>
<keyword evidence="1 7" id="KW-0436">Ligase</keyword>